<feature type="region of interest" description="Disordered" evidence="1">
    <location>
        <begin position="1"/>
        <end position="22"/>
    </location>
</feature>
<evidence type="ECO:0000313" key="2">
    <source>
        <dbReference type="EMBL" id="MFD1789353.1"/>
    </source>
</evidence>
<protein>
    <recommendedName>
        <fullName evidence="4">Type II toxin-antitoxin system PemK/MazF family toxin</fullName>
    </recommendedName>
</protein>
<comment type="caution">
    <text evidence="2">The sequence shown here is derived from an EMBL/GenBank/DDBJ whole genome shotgun (WGS) entry which is preliminary data.</text>
</comment>
<name>A0ABW4NHW0_9SPHN</name>
<gene>
    <name evidence="2" type="ORF">ACFSC3_17505</name>
</gene>
<reference evidence="3" key="1">
    <citation type="journal article" date="2019" name="Int. J. Syst. Evol. Microbiol.">
        <title>The Global Catalogue of Microorganisms (GCM) 10K type strain sequencing project: providing services to taxonomists for standard genome sequencing and annotation.</title>
        <authorList>
            <consortium name="The Broad Institute Genomics Platform"/>
            <consortium name="The Broad Institute Genome Sequencing Center for Infectious Disease"/>
            <person name="Wu L."/>
            <person name="Ma J."/>
        </authorList>
    </citation>
    <scope>NUCLEOTIDE SEQUENCE [LARGE SCALE GENOMIC DNA]</scope>
    <source>
        <strain evidence="3">Q85</strain>
    </source>
</reference>
<evidence type="ECO:0008006" key="4">
    <source>
        <dbReference type="Google" id="ProtNLM"/>
    </source>
</evidence>
<evidence type="ECO:0000313" key="3">
    <source>
        <dbReference type="Proteomes" id="UP001597283"/>
    </source>
</evidence>
<organism evidence="2 3">
    <name type="scientific">Sphingomonas floccifaciens</name>
    <dbReference type="NCBI Taxonomy" id="1844115"/>
    <lineage>
        <taxon>Bacteria</taxon>
        <taxon>Pseudomonadati</taxon>
        <taxon>Pseudomonadota</taxon>
        <taxon>Alphaproteobacteria</taxon>
        <taxon>Sphingomonadales</taxon>
        <taxon>Sphingomonadaceae</taxon>
        <taxon>Sphingomonas</taxon>
    </lineage>
</organism>
<dbReference type="Proteomes" id="UP001597283">
    <property type="component" value="Unassembled WGS sequence"/>
</dbReference>
<proteinExistence type="predicted"/>
<accession>A0ABW4NHW0</accession>
<keyword evidence="3" id="KW-1185">Reference proteome</keyword>
<sequence>MKPSTPSGPRRPAPGPSRTISTSIEPQAGDLIWYFYLWRHEHNRGDEDGSKLRPCMVVGSYRSAGRLRVLMVPLTTRDYSPAASIPLPPRFIEAFGLDDRSRIVWDDVNDFAWVGPDVRAGNDGSTIIAEVPSRIVQRVAALIVEHRITPTRRTE</sequence>
<dbReference type="EMBL" id="JBHUFC010000019">
    <property type="protein sequence ID" value="MFD1789353.1"/>
    <property type="molecule type" value="Genomic_DNA"/>
</dbReference>
<evidence type="ECO:0000256" key="1">
    <source>
        <dbReference type="SAM" id="MobiDB-lite"/>
    </source>
</evidence>